<feature type="binding site" evidence="9">
    <location>
        <position position="174"/>
    </location>
    <ligand>
        <name>3-phosphoshikimate</name>
        <dbReference type="ChEBI" id="CHEBI:145989"/>
    </ligand>
</feature>
<dbReference type="PROSITE" id="PS00885">
    <property type="entry name" value="EPSP_SYNTHASE_2"/>
    <property type="match status" value="1"/>
</dbReference>
<evidence type="ECO:0000313" key="12">
    <source>
        <dbReference type="Proteomes" id="UP000057609"/>
    </source>
</evidence>
<keyword evidence="4 9" id="KW-0963">Cytoplasm</keyword>
<dbReference type="PROSITE" id="PS00104">
    <property type="entry name" value="EPSP_SYNTHASE_1"/>
    <property type="match status" value="1"/>
</dbReference>
<keyword evidence="5 9" id="KW-0028">Amino-acid biosynthesis</keyword>
<feature type="binding site" evidence="9">
    <location>
        <position position="351"/>
    </location>
    <ligand>
        <name>phosphoenolpyruvate</name>
        <dbReference type="ChEBI" id="CHEBI:58702"/>
    </ligand>
</feature>
<evidence type="ECO:0000256" key="1">
    <source>
        <dbReference type="ARBA" id="ARBA00002174"/>
    </source>
</evidence>
<feature type="binding site" evidence="9">
    <location>
        <position position="28"/>
    </location>
    <ligand>
        <name>3-phosphoshikimate</name>
        <dbReference type="ChEBI" id="CHEBI:145989"/>
    </ligand>
</feature>
<evidence type="ECO:0000256" key="8">
    <source>
        <dbReference type="ARBA" id="ARBA00044633"/>
    </source>
</evidence>
<dbReference type="UniPathway" id="UPA00053">
    <property type="reaction ID" value="UER00089"/>
</dbReference>
<dbReference type="InterPro" id="IPR006264">
    <property type="entry name" value="EPSP_synthase"/>
</dbReference>
<feature type="binding site" evidence="9">
    <location>
        <position position="320"/>
    </location>
    <ligand>
        <name>3-phosphoshikimate</name>
        <dbReference type="ChEBI" id="CHEBI:145989"/>
    </ligand>
</feature>
<feature type="binding site" evidence="9">
    <location>
        <position position="174"/>
    </location>
    <ligand>
        <name>phosphoenolpyruvate</name>
        <dbReference type="ChEBI" id="CHEBI:58702"/>
    </ligand>
</feature>
<proteinExistence type="inferred from homology"/>
<dbReference type="GO" id="GO:0009423">
    <property type="term" value="P:chorismate biosynthetic process"/>
    <property type="evidence" value="ECO:0007669"/>
    <property type="project" value="UniProtKB-UniRule"/>
</dbReference>
<dbReference type="InterPro" id="IPR013792">
    <property type="entry name" value="RNA3'P_cycl/enolpyr_Trfase_a/b"/>
</dbReference>
<dbReference type="PANTHER" id="PTHR21090:SF5">
    <property type="entry name" value="PENTAFUNCTIONAL AROM POLYPEPTIDE"/>
    <property type="match status" value="1"/>
</dbReference>
<feature type="binding site" evidence="9">
    <location>
        <position position="127"/>
    </location>
    <ligand>
        <name>phosphoenolpyruvate</name>
        <dbReference type="ChEBI" id="CHEBI:58702"/>
    </ligand>
</feature>
<comment type="similarity">
    <text evidence="3 9">Belongs to the EPSP synthase family.</text>
</comment>
<dbReference type="GO" id="GO:0008652">
    <property type="term" value="P:amino acid biosynthetic process"/>
    <property type="evidence" value="ECO:0007669"/>
    <property type="project" value="UniProtKB-KW"/>
</dbReference>
<dbReference type="RefSeq" id="WP_039745238.1">
    <property type="nucleotide sequence ID" value="NZ_CP009788.1"/>
</dbReference>
<dbReference type="HOGENOM" id="CLU_024321_0_1_7"/>
<keyword evidence="6 9" id="KW-0808">Transferase</keyword>
<evidence type="ECO:0000313" key="11">
    <source>
        <dbReference type="EMBL" id="AJE04800.1"/>
    </source>
</evidence>
<dbReference type="InterPro" id="IPR036968">
    <property type="entry name" value="Enolpyruvate_Tfrase_sf"/>
</dbReference>
<dbReference type="InterPro" id="IPR001986">
    <property type="entry name" value="Enolpyruvate_Tfrase_dom"/>
</dbReference>
<dbReference type="FunFam" id="3.65.10.10:FF:000005">
    <property type="entry name" value="3-phosphoshikimate 1-carboxyvinyltransferase"/>
    <property type="match status" value="1"/>
</dbReference>
<dbReference type="PIRSF" id="PIRSF000505">
    <property type="entry name" value="EPSPS"/>
    <property type="match status" value="1"/>
</dbReference>
<sequence>MTETCVQTYATRPVTGIRGEITVPGDKSISHRSIMLGSIARGMTTVRGFLRGEDNIATLNAFRAMGVTIDDDGETLKIAGKGLHGLVEPFDVIDCGNSGTSIRLLTGLLAPQRFYTVLTGDRYLRRRPMRRVVEPLARMGATIFGREGGEKAPLTIVGRELSGISYDSPVSSAQVKSALMLAGLYAAGETRVTEPYLSRDHSERMFRHFGADVEVSPSGAVVRGGRELEGRDIVVPGDISSAAFFLVAGLIVPNAELLIRGVGINPTRTGILDILSAMGGSIELLDQREVSGEPVADILVRSSRLKGIEIAGDVVPRAIDEFPVICVAAALAEGRTVIREARELRVKETDRIAAMATNLRAAGVTVTETADGMEIDGRERLDGCTVESFGDHRIAMSMLVAGLVATGGVTVSDVACIGTSFPSFTRLVERICAG</sequence>
<dbReference type="HAMAP" id="MF_00210">
    <property type="entry name" value="EPSP_synth"/>
    <property type="match status" value="1"/>
</dbReference>
<feature type="binding site" evidence="9">
    <location>
        <position position="393"/>
    </location>
    <ligand>
        <name>phosphoenolpyruvate</name>
        <dbReference type="ChEBI" id="CHEBI:58702"/>
    </ligand>
</feature>
<evidence type="ECO:0000256" key="7">
    <source>
        <dbReference type="ARBA" id="ARBA00023141"/>
    </source>
</evidence>
<reference evidence="11 12" key="1">
    <citation type="journal article" date="2015" name="Genome Announc.">
        <title>Complete Genome of Geobacter pickeringii G13T, a Metal-Reducing Isolate from Sedimentary Kaolin Deposits.</title>
        <authorList>
            <person name="Badalamenti J.P."/>
            <person name="Bond D.R."/>
        </authorList>
    </citation>
    <scope>NUCLEOTIDE SEQUENCE [LARGE SCALE GENOMIC DNA]</scope>
    <source>
        <strain evidence="11 12">G13</strain>
    </source>
</reference>
<dbReference type="PANTHER" id="PTHR21090">
    <property type="entry name" value="AROM/DEHYDROQUINATE SYNTHASE"/>
    <property type="match status" value="1"/>
</dbReference>
<dbReference type="OrthoDB" id="9809920at2"/>
<dbReference type="EMBL" id="CP009788">
    <property type="protein sequence ID" value="AJE04800.1"/>
    <property type="molecule type" value="Genomic_DNA"/>
</dbReference>
<organism evidence="11 12">
    <name type="scientific">Geobacter pickeringii</name>
    <dbReference type="NCBI Taxonomy" id="345632"/>
    <lineage>
        <taxon>Bacteria</taxon>
        <taxon>Pseudomonadati</taxon>
        <taxon>Thermodesulfobacteriota</taxon>
        <taxon>Desulfuromonadia</taxon>
        <taxon>Geobacterales</taxon>
        <taxon>Geobacteraceae</taxon>
        <taxon>Geobacter</taxon>
    </lineage>
</organism>
<evidence type="ECO:0000256" key="5">
    <source>
        <dbReference type="ARBA" id="ARBA00022605"/>
    </source>
</evidence>
<dbReference type="GO" id="GO:0005737">
    <property type="term" value="C:cytoplasm"/>
    <property type="evidence" value="ECO:0007669"/>
    <property type="project" value="UniProtKB-SubCell"/>
</dbReference>
<dbReference type="KEGG" id="gpi:GPICK_03730"/>
<dbReference type="SUPFAM" id="SSF55205">
    <property type="entry name" value="EPT/RTPC-like"/>
    <property type="match status" value="1"/>
</dbReference>
<keyword evidence="12" id="KW-1185">Reference proteome</keyword>
<gene>
    <name evidence="9" type="primary">aroA</name>
    <name evidence="11" type="ORF">GPICK_03730</name>
</gene>
<feature type="binding site" evidence="9">
    <location>
        <position position="27"/>
    </location>
    <ligand>
        <name>phosphoenolpyruvate</name>
        <dbReference type="ChEBI" id="CHEBI:58702"/>
    </ligand>
</feature>
<feature type="binding site" evidence="9">
    <location>
        <position position="347"/>
    </location>
    <ligand>
        <name>3-phosphoshikimate</name>
        <dbReference type="ChEBI" id="CHEBI:145989"/>
    </ligand>
</feature>
<feature type="active site" description="Proton acceptor" evidence="9">
    <location>
        <position position="320"/>
    </location>
</feature>
<dbReference type="Gene3D" id="3.65.10.10">
    <property type="entry name" value="Enolpyruvate transferase domain"/>
    <property type="match status" value="2"/>
</dbReference>
<comment type="subunit">
    <text evidence="9">Monomer.</text>
</comment>
<evidence type="ECO:0000259" key="10">
    <source>
        <dbReference type="Pfam" id="PF00275"/>
    </source>
</evidence>
<dbReference type="CDD" id="cd01556">
    <property type="entry name" value="EPSP_synthase"/>
    <property type="match status" value="1"/>
</dbReference>
<comment type="catalytic activity">
    <reaction evidence="8">
        <text>3-phosphoshikimate + phosphoenolpyruvate = 5-O-(1-carboxyvinyl)-3-phosphoshikimate + phosphate</text>
        <dbReference type="Rhea" id="RHEA:21256"/>
        <dbReference type="ChEBI" id="CHEBI:43474"/>
        <dbReference type="ChEBI" id="CHEBI:57701"/>
        <dbReference type="ChEBI" id="CHEBI:58702"/>
        <dbReference type="ChEBI" id="CHEBI:145989"/>
        <dbReference type="EC" id="2.5.1.19"/>
    </reaction>
    <physiologicalReaction direction="left-to-right" evidence="8">
        <dbReference type="Rhea" id="RHEA:21257"/>
    </physiologicalReaction>
</comment>
<comment type="pathway">
    <text evidence="2 9">Metabolic intermediate biosynthesis; chorismate biosynthesis; chorismate from D-erythrose 4-phosphate and phosphoenolpyruvate: step 6/7.</text>
</comment>
<dbReference type="FunFam" id="3.65.10.10:FF:000006">
    <property type="entry name" value="3-phosphoshikimate 1-carboxyvinyltransferase"/>
    <property type="match status" value="1"/>
</dbReference>
<feature type="binding site" evidence="9">
    <location>
        <position position="172"/>
    </location>
    <ligand>
        <name>3-phosphoshikimate</name>
        <dbReference type="ChEBI" id="CHEBI:145989"/>
    </ligand>
</feature>
<comment type="function">
    <text evidence="1 9">Catalyzes the transfer of the enolpyruvyl moiety of phosphoenolpyruvate (PEP) to the 5-hydroxyl of shikimate-3-phosphate (S3P) to produce enolpyruvyl shikimate-3-phosphate and inorganic phosphate.</text>
</comment>
<evidence type="ECO:0000256" key="6">
    <source>
        <dbReference type="ARBA" id="ARBA00022679"/>
    </source>
</evidence>
<evidence type="ECO:0000256" key="2">
    <source>
        <dbReference type="ARBA" id="ARBA00004811"/>
    </source>
</evidence>
<comment type="caution">
    <text evidence="9">Lacks conserved residue(s) required for the propagation of feature annotation.</text>
</comment>
<feature type="binding site" evidence="9">
    <location>
        <position position="27"/>
    </location>
    <ligand>
        <name>3-phosphoshikimate</name>
        <dbReference type="ChEBI" id="CHEBI:145989"/>
    </ligand>
</feature>
<feature type="binding site" evidence="9">
    <location>
        <position position="32"/>
    </location>
    <ligand>
        <name>3-phosphoshikimate</name>
        <dbReference type="ChEBI" id="CHEBI:145989"/>
    </ligand>
</feature>
<feature type="binding site" evidence="9">
    <location>
        <position position="99"/>
    </location>
    <ligand>
        <name>phosphoenolpyruvate</name>
        <dbReference type="ChEBI" id="CHEBI:58702"/>
    </ligand>
</feature>
<feature type="domain" description="Enolpyruvate transferase" evidence="10">
    <location>
        <begin position="14"/>
        <end position="425"/>
    </location>
</feature>
<dbReference type="Pfam" id="PF00275">
    <property type="entry name" value="EPSP_synthase"/>
    <property type="match status" value="1"/>
</dbReference>
<name>A0A0B5BJY6_9BACT</name>
<accession>A0A0B5BJY6</accession>
<protein>
    <recommendedName>
        <fullName evidence="9">3-phosphoshikimate 1-carboxyvinyltransferase</fullName>
        <ecNumber evidence="9">2.5.1.19</ecNumber>
    </recommendedName>
    <alternativeName>
        <fullName evidence="9">5-enolpyruvylshikimate-3-phosphate synthase</fullName>
        <shortName evidence="9">EPSP synthase</shortName>
        <shortName evidence="9">EPSPS</shortName>
    </alternativeName>
</protein>
<dbReference type="AlphaFoldDB" id="A0A0B5BJY6"/>
<dbReference type="InterPro" id="IPR023193">
    <property type="entry name" value="EPSP_synthase_CS"/>
</dbReference>
<dbReference type="NCBIfam" id="TIGR01356">
    <property type="entry name" value="aroA"/>
    <property type="match status" value="1"/>
</dbReference>
<comment type="subcellular location">
    <subcellularLocation>
        <location evidence="9">Cytoplasm</location>
    </subcellularLocation>
</comment>
<dbReference type="Proteomes" id="UP000057609">
    <property type="component" value="Chromosome"/>
</dbReference>
<dbReference type="GO" id="GO:0003866">
    <property type="term" value="F:3-phosphoshikimate 1-carboxyvinyltransferase activity"/>
    <property type="evidence" value="ECO:0007669"/>
    <property type="project" value="UniProtKB-UniRule"/>
</dbReference>
<evidence type="ECO:0000256" key="9">
    <source>
        <dbReference type="HAMAP-Rule" id="MF_00210"/>
    </source>
</evidence>
<dbReference type="STRING" id="345632.GPICK_03730"/>
<evidence type="ECO:0000256" key="3">
    <source>
        <dbReference type="ARBA" id="ARBA00009948"/>
    </source>
</evidence>
<dbReference type="EC" id="2.5.1.19" evidence="9"/>
<keyword evidence="7 9" id="KW-0057">Aromatic amino acid biosynthesis</keyword>
<evidence type="ECO:0000256" key="4">
    <source>
        <dbReference type="ARBA" id="ARBA00022490"/>
    </source>
</evidence>
<dbReference type="GO" id="GO:0009073">
    <property type="term" value="P:aromatic amino acid family biosynthetic process"/>
    <property type="evidence" value="ECO:0007669"/>
    <property type="project" value="UniProtKB-KW"/>
</dbReference>